<dbReference type="PANTHER" id="PTHR21248:SF22">
    <property type="entry name" value="PHOSPHOLIPASE D"/>
    <property type="match status" value="1"/>
</dbReference>
<dbReference type="AlphaFoldDB" id="A0A239FSX9"/>
<accession>A0A239FSX9</accession>
<reference evidence="2 3" key="1">
    <citation type="submission" date="2017-06" db="EMBL/GenBank/DDBJ databases">
        <authorList>
            <person name="Kim H.J."/>
            <person name="Triplett B.A."/>
        </authorList>
    </citation>
    <scope>NUCLEOTIDE SEQUENCE [LARGE SCALE GENOMIC DNA]</scope>
    <source>
        <strain evidence="2 3">DSM 19307</strain>
    </source>
</reference>
<dbReference type="Pfam" id="PF13091">
    <property type="entry name" value="PLDc_2"/>
    <property type="match status" value="2"/>
</dbReference>
<dbReference type="GO" id="GO:0030572">
    <property type="term" value="F:phosphatidyltransferase activity"/>
    <property type="evidence" value="ECO:0007669"/>
    <property type="project" value="UniProtKB-ARBA"/>
</dbReference>
<proteinExistence type="predicted"/>
<dbReference type="SUPFAM" id="SSF56024">
    <property type="entry name" value="Phospholipase D/nuclease"/>
    <property type="match status" value="2"/>
</dbReference>
<dbReference type="Gene3D" id="3.30.870.10">
    <property type="entry name" value="Endonuclease Chain A"/>
    <property type="match status" value="2"/>
</dbReference>
<dbReference type="GO" id="GO:0032049">
    <property type="term" value="P:cardiolipin biosynthetic process"/>
    <property type="evidence" value="ECO:0007669"/>
    <property type="project" value="UniProtKB-ARBA"/>
</dbReference>
<evidence type="ECO:0000313" key="3">
    <source>
        <dbReference type="Proteomes" id="UP000198393"/>
    </source>
</evidence>
<dbReference type="SMART" id="SM00155">
    <property type="entry name" value="PLDc"/>
    <property type="match status" value="2"/>
</dbReference>
<dbReference type="Proteomes" id="UP000198393">
    <property type="component" value="Unassembled WGS sequence"/>
</dbReference>
<dbReference type="PROSITE" id="PS50035">
    <property type="entry name" value="PLD"/>
    <property type="match status" value="2"/>
</dbReference>
<organism evidence="2 3">
    <name type="scientific">Ekhidna lutea</name>
    <dbReference type="NCBI Taxonomy" id="447679"/>
    <lineage>
        <taxon>Bacteria</taxon>
        <taxon>Pseudomonadati</taxon>
        <taxon>Bacteroidota</taxon>
        <taxon>Cytophagia</taxon>
        <taxon>Cytophagales</taxon>
        <taxon>Reichenbachiellaceae</taxon>
        <taxon>Ekhidna</taxon>
    </lineage>
</organism>
<dbReference type="EMBL" id="FZPD01000001">
    <property type="protein sequence ID" value="SNS59925.1"/>
    <property type="molecule type" value="Genomic_DNA"/>
</dbReference>
<sequence length="364" mass="41195">MAKSSILLGSKLFMERLETVGDKAKESLLVQAMTFEGDDAGSRLIEVMKSSPAKDKRLLIDSYSKVVINDHFVFSLKYLNDASFRNEVKATRKLITDAEQSGIRVQFTNPVGILGQKYPLRNHKKMVVVDGEASFLGGINFSEHNFAWHDMMVELNDPRLGQALVEDFNKTWEGINQSKSIETNEGQLFLFNGSKSKKLYEDFFNQIRVAQKSIQVISPYISEPLLGVLRSCAAKGVKITIISPQENNKSIFKNIILSEQQKGYFDLKEYPGMSHMKAILMDDEKLIFGSSNYDLVSYYFEQEVVFVSEDQLLIDEFKSKVIAEVKEQERCDSFSPVATKKAAFVMNLLNKIGGLASRTILRPY</sequence>
<feature type="domain" description="PLD phosphodiesterase" evidence="1">
    <location>
        <begin position="270"/>
        <end position="297"/>
    </location>
</feature>
<dbReference type="PANTHER" id="PTHR21248">
    <property type="entry name" value="CARDIOLIPIN SYNTHASE"/>
    <property type="match status" value="1"/>
</dbReference>
<keyword evidence="3" id="KW-1185">Reference proteome</keyword>
<protein>
    <submittedName>
        <fullName evidence="2">Cardiolipin synthase</fullName>
    </submittedName>
</protein>
<evidence type="ECO:0000259" key="1">
    <source>
        <dbReference type="PROSITE" id="PS50035"/>
    </source>
</evidence>
<evidence type="ECO:0000313" key="2">
    <source>
        <dbReference type="EMBL" id="SNS59925.1"/>
    </source>
</evidence>
<dbReference type="InterPro" id="IPR001736">
    <property type="entry name" value="PLipase_D/transphosphatidylase"/>
</dbReference>
<gene>
    <name evidence="2" type="ORF">SAMN05421640_0816</name>
</gene>
<dbReference type="InterPro" id="IPR025202">
    <property type="entry name" value="PLD-like_dom"/>
</dbReference>
<feature type="domain" description="PLD phosphodiesterase" evidence="1">
    <location>
        <begin position="118"/>
        <end position="145"/>
    </location>
</feature>
<name>A0A239FSX9_EKHLU</name>